<dbReference type="PROSITE" id="PS51819">
    <property type="entry name" value="VOC"/>
    <property type="match status" value="1"/>
</dbReference>
<dbReference type="EMBL" id="LS483372">
    <property type="protein sequence ID" value="SQF91806.1"/>
    <property type="molecule type" value="Genomic_DNA"/>
</dbReference>
<dbReference type="RefSeq" id="WP_053255927.1">
    <property type="nucleotide sequence ID" value="NZ_CBCRXZ010000002.1"/>
</dbReference>
<gene>
    <name evidence="1" type="ORF">NCTC10038_03232</name>
</gene>
<accession>A0A3M3XSR4</accession>
<dbReference type="InterPro" id="IPR037523">
    <property type="entry name" value="VOC_core"/>
</dbReference>
<name>A0A3M3XSR4_PSEFL</name>
<reference evidence="1 2" key="1">
    <citation type="submission" date="2018-06" db="EMBL/GenBank/DDBJ databases">
        <authorList>
            <consortium name="Pathogen Informatics"/>
            <person name="Doyle S."/>
        </authorList>
    </citation>
    <scope>NUCLEOTIDE SEQUENCE [LARGE SCALE GENOMIC DNA]</scope>
    <source>
        <strain evidence="1 2">NCTC10038</strain>
    </source>
</reference>
<dbReference type="AlphaFoldDB" id="A0A3M3XSR4"/>
<dbReference type="SUPFAM" id="SSF54593">
    <property type="entry name" value="Glyoxalase/Bleomycin resistance protein/Dihydroxybiphenyl dioxygenase"/>
    <property type="match status" value="1"/>
</dbReference>
<dbReference type="InterPro" id="IPR029068">
    <property type="entry name" value="Glyas_Bleomycin-R_OHBP_Dase"/>
</dbReference>
<dbReference type="Proteomes" id="UP000248640">
    <property type="component" value="Chromosome 1"/>
</dbReference>
<dbReference type="Gene3D" id="3.10.180.10">
    <property type="entry name" value="2,3-Dihydroxybiphenyl 1,2-Dioxygenase, domain 1"/>
    <property type="match status" value="1"/>
</dbReference>
<dbReference type="GeneID" id="61639124"/>
<proteinExistence type="predicted"/>
<evidence type="ECO:0000313" key="2">
    <source>
        <dbReference type="Proteomes" id="UP000248640"/>
    </source>
</evidence>
<organism evidence="1 2">
    <name type="scientific">Pseudomonas fluorescens</name>
    <dbReference type="NCBI Taxonomy" id="294"/>
    <lineage>
        <taxon>Bacteria</taxon>
        <taxon>Pseudomonadati</taxon>
        <taxon>Pseudomonadota</taxon>
        <taxon>Gammaproteobacteria</taxon>
        <taxon>Pseudomonadales</taxon>
        <taxon>Pseudomonadaceae</taxon>
        <taxon>Pseudomonas</taxon>
    </lineage>
</organism>
<sequence length="121" mass="13122">MKFASVRLVTAQFDALVQFYQKLSSIEARHLAPGFAEFHFEGVVLAISDERLIRLHNNGLAVAGSNRSAILEFHVADVAALVLQVGSAAVVMPMTNMPWGNTSALLQDPEGNLLNIFSTPE</sequence>
<evidence type="ECO:0000313" key="1">
    <source>
        <dbReference type="EMBL" id="SQF91806.1"/>
    </source>
</evidence>
<protein>
    <submittedName>
        <fullName evidence="1">Glyoxalase-like domain</fullName>
    </submittedName>
</protein>